<organism evidence="1 2">
    <name type="scientific">Desulforapulum autotrophicum (strain ATCC 43914 / DSM 3382 / VKM B-1955 / HRM2)</name>
    <name type="common">Desulfobacterium autotrophicum</name>
    <dbReference type="NCBI Taxonomy" id="177437"/>
    <lineage>
        <taxon>Bacteria</taxon>
        <taxon>Pseudomonadati</taxon>
        <taxon>Thermodesulfobacteriota</taxon>
        <taxon>Desulfobacteria</taxon>
        <taxon>Desulfobacterales</taxon>
        <taxon>Desulfobacteraceae</taxon>
        <taxon>Desulforapulum</taxon>
    </lineage>
</organism>
<gene>
    <name evidence="1" type="ORF">HRM2_p00710</name>
</gene>
<dbReference type="HOGENOM" id="CLU_1287084_0_0_7"/>
<protein>
    <submittedName>
        <fullName evidence="1">Uncharacterized protein</fullName>
    </submittedName>
</protein>
<keyword evidence="2" id="KW-1185">Reference proteome</keyword>
<proteinExistence type="predicted"/>
<dbReference type="RefSeq" id="WP_012663354.1">
    <property type="nucleotide sequence ID" value="NC_012109.1"/>
</dbReference>
<geneLocation type="plasmid" evidence="1 2">
    <name>pHRM2a</name>
</geneLocation>
<sequence>MAHNVRLKSNDPNSGEASEISIAFTEDEMGKLQLYLNSVIELHTTRFVKNGSGVNLNFKWDKDVGITWSVKMPHDDDLFGFLHRLRPLILEKEPYNFQKIRKMIERKLKNSIPPILPFLLDLFSGKLMQRQKVMKSNDQIINSEKMLFTWLNAHEYHRDQDKQEFLEELHKIMPLEWSRGVFVNLLIDKAKAIFQLADFVKLILGEQESITIQL</sequence>
<dbReference type="KEGG" id="dat:HRM2_p00710"/>
<dbReference type="OrthoDB" id="10017974at2"/>
<evidence type="ECO:0000313" key="1">
    <source>
        <dbReference type="EMBL" id="ACN18065.1"/>
    </source>
</evidence>
<accession>C0QMS1</accession>
<dbReference type="eggNOG" id="ENOG502ZDZG">
    <property type="taxonomic scope" value="Bacteria"/>
</dbReference>
<dbReference type="Proteomes" id="UP000000442">
    <property type="component" value="Plasmid pHRM2a"/>
</dbReference>
<keyword evidence="1" id="KW-0614">Plasmid</keyword>
<reference evidence="1 2" key="1">
    <citation type="journal article" date="2009" name="Environ. Microbiol.">
        <title>Genome sequence of Desulfobacterium autotrophicum HRM2, a marine sulfate reducer oxidizing organic carbon completely to carbon dioxide.</title>
        <authorList>
            <person name="Strittmatter A.W."/>
            <person name="Liesegang H."/>
            <person name="Rabus R."/>
            <person name="Decker I."/>
            <person name="Amann J."/>
            <person name="Andres S."/>
            <person name="Henne A."/>
            <person name="Fricke W.F."/>
            <person name="Martinez-Arias R."/>
            <person name="Bartels D."/>
            <person name="Goesmann A."/>
            <person name="Krause L."/>
            <person name="Puehler A."/>
            <person name="Klenk H.P."/>
            <person name="Richter M."/>
            <person name="Schuler M."/>
            <person name="Gloeckner F.O."/>
            <person name="Meyerdierks A."/>
            <person name="Gottschalk G."/>
            <person name="Amann R."/>
        </authorList>
    </citation>
    <scope>NUCLEOTIDE SEQUENCE [LARGE SCALE GENOMIC DNA]</scope>
    <source>
        <strain evidence="2">ATCC 43914 / DSM 3382 / HRM2</strain>
        <plasmid evidence="2">Plasmid pHRM2a</plasmid>
    </source>
</reference>
<evidence type="ECO:0000313" key="2">
    <source>
        <dbReference type="Proteomes" id="UP000000442"/>
    </source>
</evidence>
<name>C0QMS1_DESAH</name>
<dbReference type="EMBL" id="CP001088">
    <property type="protein sequence ID" value="ACN18065.1"/>
    <property type="molecule type" value="Genomic_DNA"/>
</dbReference>
<dbReference type="AlphaFoldDB" id="C0QMS1"/>